<dbReference type="AlphaFoldDB" id="A0A2S7IIF4"/>
<evidence type="ECO:0000256" key="2">
    <source>
        <dbReference type="ARBA" id="ARBA00019841"/>
    </source>
</evidence>
<dbReference type="RefSeq" id="WP_104714622.1">
    <property type="nucleotide sequence ID" value="NZ_PTRA01000003.1"/>
</dbReference>
<dbReference type="InterPro" id="IPR004610">
    <property type="entry name" value="RecJ"/>
</dbReference>
<sequence length="570" mass="64452">MVEKRWTYQKLPGTTEEQQAIDSLAQAINVNSFLATLLWQRNITEFDTAKSFFRPQLSQLHDPNLMKDMDRAVERLSRAIDKGEKILIYGDYDVDGTTSVALFYGYLKTFYPNLEFYIPDRYKEGYGVQRPGIGYAAEKGFSLIVTLDCGIKSVELIAEAKSLGIDFIICDHHRPGEVLPDAVAVLDPKREDCPYPFKELTGCGVGFKLLQAYNQYHQLPVEPLFEYLDLLAISIAADIVPITGENRILAHYGLKRLNAAPRTGLQALIKAASLKPPLDITNVVFGLSPRINAAGRIKHAYDAVNLLLSEDEHEAEEFARIINVHNTDRRQFDTRITQEALEMIERDQLMKSAKSTVLFKNDWNKGVVGIVASRCIEQYYRPTIILTESNEKAAGSARSVPGFDVYEAIEACSDLLEQFGGHMYAAGLTLKVENVPAFQQRFEEVVSRKIQVEHLKPLVEVDMKLPLSAISEKFHAIISQMGPFGPENMTPVFVAEQVHLYGTPRILKEKHLKMDIRQQGSAIFSCIGFGMAHFYERLLDGRPFDLCYQIEINEFQGKRSLQLQIKDIKF</sequence>
<evidence type="ECO:0000259" key="8">
    <source>
        <dbReference type="Pfam" id="PF17768"/>
    </source>
</evidence>
<organism evidence="9 10">
    <name type="scientific">Siphonobacter curvatus</name>
    <dbReference type="NCBI Taxonomy" id="2094562"/>
    <lineage>
        <taxon>Bacteria</taxon>
        <taxon>Pseudomonadati</taxon>
        <taxon>Bacteroidota</taxon>
        <taxon>Cytophagia</taxon>
        <taxon>Cytophagales</taxon>
        <taxon>Cytophagaceae</taxon>
        <taxon>Siphonobacter</taxon>
    </lineage>
</organism>
<dbReference type="Proteomes" id="UP000239590">
    <property type="component" value="Unassembled WGS sequence"/>
</dbReference>
<keyword evidence="10" id="KW-1185">Reference proteome</keyword>
<evidence type="ECO:0000256" key="4">
    <source>
        <dbReference type="ARBA" id="ARBA00022801"/>
    </source>
</evidence>
<protein>
    <recommendedName>
        <fullName evidence="2">Single-stranded-DNA-specific exonuclease RecJ</fullName>
    </recommendedName>
</protein>
<dbReference type="PANTHER" id="PTHR30255:SF2">
    <property type="entry name" value="SINGLE-STRANDED-DNA-SPECIFIC EXONUCLEASE RECJ"/>
    <property type="match status" value="1"/>
</dbReference>
<evidence type="ECO:0000259" key="7">
    <source>
        <dbReference type="Pfam" id="PF02272"/>
    </source>
</evidence>
<dbReference type="EMBL" id="PTRA01000003">
    <property type="protein sequence ID" value="PQA56066.1"/>
    <property type="molecule type" value="Genomic_DNA"/>
</dbReference>
<dbReference type="OrthoDB" id="9809852at2"/>
<keyword evidence="5 9" id="KW-0269">Exonuclease</keyword>
<dbReference type="Pfam" id="PF02272">
    <property type="entry name" value="DHHA1"/>
    <property type="match status" value="1"/>
</dbReference>
<dbReference type="InterPro" id="IPR038763">
    <property type="entry name" value="DHH_sf"/>
</dbReference>
<comment type="similarity">
    <text evidence="1">Belongs to the RecJ family.</text>
</comment>
<evidence type="ECO:0000313" key="9">
    <source>
        <dbReference type="EMBL" id="PQA56066.1"/>
    </source>
</evidence>
<evidence type="ECO:0000259" key="6">
    <source>
        <dbReference type="Pfam" id="PF01368"/>
    </source>
</evidence>
<proteinExistence type="inferred from homology"/>
<dbReference type="InterPro" id="IPR041122">
    <property type="entry name" value="RecJ_OB"/>
</dbReference>
<dbReference type="InterPro" id="IPR051673">
    <property type="entry name" value="SSDNA_exonuclease_RecJ"/>
</dbReference>
<dbReference type="GO" id="GO:0003676">
    <property type="term" value="F:nucleic acid binding"/>
    <property type="evidence" value="ECO:0007669"/>
    <property type="project" value="InterPro"/>
</dbReference>
<feature type="domain" description="DHHA1" evidence="7">
    <location>
        <begin position="357"/>
        <end position="447"/>
    </location>
</feature>
<keyword evidence="3" id="KW-0540">Nuclease</keyword>
<dbReference type="Pfam" id="PF17768">
    <property type="entry name" value="RecJ_OB"/>
    <property type="match status" value="1"/>
</dbReference>
<comment type="caution">
    <text evidence="9">The sequence shown here is derived from an EMBL/GenBank/DDBJ whole genome shotgun (WGS) entry which is preliminary data.</text>
</comment>
<dbReference type="Gene3D" id="3.90.1640.30">
    <property type="match status" value="1"/>
</dbReference>
<dbReference type="InterPro" id="IPR001667">
    <property type="entry name" value="DDH_dom"/>
</dbReference>
<reference evidence="10" key="1">
    <citation type="submission" date="2018-02" db="EMBL/GenBank/DDBJ databases">
        <title>Genome sequencing of Solimonas sp. HR-BB.</title>
        <authorList>
            <person name="Lee Y."/>
            <person name="Jeon C.O."/>
        </authorList>
    </citation>
    <scope>NUCLEOTIDE SEQUENCE [LARGE SCALE GENOMIC DNA]</scope>
    <source>
        <strain evidence="10">HR-U</strain>
    </source>
</reference>
<feature type="domain" description="RecJ OB" evidence="8">
    <location>
        <begin position="461"/>
        <end position="567"/>
    </location>
</feature>
<name>A0A2S7IIF4_9BACT</name>
<dbReference type="Gene3D" id="3.10.310.30">
    <property type="match status" value="1"/>
</dbReference>
<gene>
    <name evidence="9" type="primary">recJ</name>
    <name evidence="9" type="ORF">C5O19_17040</name>
</gene>
<dbReference type="PANTHER" id="PTHR30255">
    <property type="entry name" value="SINGLE-STRANDED-DNA-SPECIFIC EXONUCLEASE RECJ"/>
    <property type="match status" value="1"/>
</dbReference>
<dbReference type="Pfam" id="PF01368">
    <property type="entry name" value="DHH"/>
    <property type="match status" value="1"/>
</dbReference>
<keyword evidence="4" id="KW-0378">Hydrolase</keyword>
<evidence type="ECO:0000256" key="1">
    <source>
        <dbReference type="ARBA" id="ARBA00005915"/>
    </source>
</evidence>
<accession>A0A2S7IIF4</accession>
<evidence type="ECO:0000313" key="10">
    <source>
        <dbReference type="Proteomes" id="UP000239590"/>
    </source>
</evidence>
<evidence type="ECO:0000256" key="5">
    <source>
        <dbReference type="ARBA" id="ARBA00022839"/>
    </source>
</evidence>
<dbReference type="InterPro" id="IPR003156">
    <property type="entry name" value="DHHA1_dom"/>
</dbReference>
<dbReference type="GO" id="GO:0008409">
    <property type="term" value="F:5'-3' exonuclease activity"/>
    <property type="evidence" value="ECO:0007669"/>
    <property type="project" value="InterPro"/>
</dbReference>
<dbReference type="NCBIfam" id="TIGR00644">
    <property type="entry name" value="recJ"/>
    <property type="match status" value="1"/>
</dbReference>
<evidence type="ECO:0000256" key="3">
    <source>
        <dbReference type="ARBA" id="ARBA00022722"/>
    </source>
</evidence>
<dbReference type="SUPFAM" id="SSF64182">
    <property type="entry name" value="DHH phosphoesterases"/>
    <property type="match status" value="1"/>
</dbReference>
<dbReference type="GO" id="GO:0006310">
    <property type="term" value="P:DNA recombination"/>
    <property type="evidence" value="ECO:0007669"/>
    <property type="project" value="InterPro"/>
</dbReference>
<feature type="domain" description="DDH" evidence="6">
    <location>
        <begin position="85"/>
        <end position="235"/>
    </location>
</feature>
<dbReference type="GO" id="GO:0006281">
    <property type="term" value="P:DNA repair"/>
    <property type="evidence" value="ECO:0007669"/>
    <property type="project" value="InterPro"/>
</dbReference>